<organism evidence="2 3">
    <name type="scientific">Capsicum annuum</name>
    <name type="common">Capsicum pepper</name>
    <dbReference type="NCBI Taxonomy" id="4072"/>
    <lineage>
        <taxon>Eukaryota</taxon>
        <taxon>Viridiplantae</taxon>
        <taxon>Streptophyta</taxon>
        <taxon>Embryophyta</taxon>
        <taxon>Tracheophyta</taxon>
        <taxon>Spermatophyta</taxon>
        <taxon>Magnoliopsida</taxon>
        <taxon>eudicotyledons</taxon>
        <taxon>Gunneridae</taxon>
        <taxon>Pentapetalae</taxon>
        <taxon>asterids</taxon>
        <taxon>lamiids</taxon>
        <taxon>Solanales</taxon>
        <taxon>Solanaceae</taxon>
        <taxon>Solanoideae</taxon>
        <taxon>Capsiceae</taxon>
        <taxon>Capsicum</taxon>
    </lineage>
</organism>
<keyword evidence="3" id="KW-1185">Reference proteome</keyword>
<dbReference type="EMBL" id="AYRZ02000011">
    <property type="protein sequence ID" value="PHT68720.1"/>
    <property type="molecule type" value="Genomic_DNA"/>
</dbReference>
<dbReference type="Proteomes" id="UP000222542">
    <property type="component" value="Unassembled WGS sequence"/>
</dbReference>
<dbReference type="AlphaFoldDB" id="A0A2G2YG74"/>
<evidence type="ECO:0000256" key="1">
    <source>
        <dbReference type="SAM" id="MobiDB-lite"/>
    </source>
</evidence>
<name>A0A2G2YG74_CAPAN</name>
<evidence type="ECO:0000313" key="2">
    <source>
        <dbReference type="EMBL" id="PHT68720.1"/>
    </source>
</evidence>
<feature type="compositionally biased region" description="Basic and acidic residues" evidence="1">
    <location>
        <begin position="1"/>
        <end position="19"/>
    </location>
</feature>
<gene>
    <name evidence="2" type="ORF">T459_28207</name>
</gene>
<sequence>MSDIKKDPGLLEMKSHQDDSAVGSAIPSSDANGSPNIRDIFLQLPQSDLHNFCCLRSHEGPGIMKSEELSEFFTETETESVGVVKLVISHHEMSSQKGEILIFWLRFPTLVISHHGRDELSQNVVTGGGNLPRADDIGDKSSLSFPA</sequence>
<dbReference type="STRING" id="4072.A0A2G2YG74"/>
<reference evidence="2 3" key="1">
    <citation type="journal article" date="2014" name="Nat. Genet.">
        <title>Genome sequence of the hot pepper provides insights into the evolution of pungency in Capsicum species.</title>
        <authorList>
            <person name="Kim S."/>
            <person name="Park M."/>
            <person name="Yeom S.I."/>
            <person name="Kim Y.M."/>
            <person name="Lee J.M."/>
            <person name="Lee H.A."/>
            <person name="Seo E."/>
            <person name="Choi J."/>
            <person name="Cheong K."/>
            <person name="Kim K.T."/>
            <person name="Jung K."/>
            <person name="Lee G.W."/>
            <person name="Oh S.K."/>
            <person name="Bae C."/>
            <person name="Kim S.B."/>
            <person name="Lee H.Y."/>
            <person name="Kim S.Y."/>
            <person name="Kim M.S."/>
            <person name="Kang B.C."/>
            <person name="Jo Y.D."/>
            <person name="Yang H.B."/>
            <person name="Jeong H.J."/>
            <person name="Kang W.H."/>
            <person name="Kwon J.K."/>
            <person name="Shin C."/>
            <person name="Lim J.Y."/>
            <person name="Park J.H."/>
            <person name="Huh J.H."/>
            <person name="Kim J.S."/>
            <person name="Kim B.D."/>
            <person name="Cohen O."/>
            <person name="Paran I."/>
            <person name="Suh M.C."/>
            <person name="Lee S.B."/>
            <person name="Kim Y.K."/>
            <person name="Shin Y."/>
            <person name="Noh S.J."/>
            <person name="Park J."/>
            <person name="Seo Y.S."/>
            <person name="Kwon S.Y."/>
            <person name="Kim H.A."/>
            <person name="Park J.M."/>
            <person name="Kim H.J."/>
            <person name="Choi S.B."/>
            <person name="Bosland P.W."/>
            <person name="Reeves G."/>
            <person name="Jo S.H."/>
            <person name="Lee B.W."/>
            <person name="Cho H.T."/>
            <person name="Choi H.S."/>
            <person name="Lee M.S."/>
            <person name="Yu Y."/>
            <person name="Do Choi Y."/>
            <person name="Park B.S."/>
            <person name="van Deynze A."/>
            <person name="Ashrafi H."/>
            <person name="Hill T."/>
            <person name="Kim W.T."/>
            <person name="Pai H.S."/>
            <person name="Ahn H.K."/>
            <person name="Yeam I."/>
            <person name="Giovannoni J.J."/>
            <person name="Rose J.K."/>
            <person name="Sorensen I."/>
            <person name="Lee S.J."/>
            <person name="Kim R.W."/>
            <person name="Choi I.Y."/>
            <person name="Choi B.S."/>
            <person name="Lim J.S."/>
            <person name="Lee Y.H."/>
            <person name="Choi D."/>
        </authorList>
    </citation>
    <scope>NUCLEOTIDE SEQUENCE [LARGE SCALE GENOMIC DNA]</scope>
    <source>
        <strain evidence="3">cv. CM334</strain>
    </source>
</reference>
<feature type="region of interest" description="Disordered" evidence="1">
    <location>
        <begin position="1"/>
        <end position="31"/>
    </location>
</feature>
<accession>A0A2G2YG74</accession>
<dbReference type="Gramene" id="PHT68720">
    <property type="protein sequence ID" value="PHT68720"/>
    <property type="gene ID" value="T459_28207"/>
</dbReference>
<feature type="region of interest" description="Disordered" evidence="1">
    <location>
        <begin position="123"/>
        <end position="147"/>
    </location>
</feature>
<comment type="caution">
    <text evidence="2">The sequence shown here is derived from an EMBL/GenBank/DDBJ whole genome shotgun (WGS) entry which is preliminary data.</text>
</comment>
<proteinExistence type="predicted"/>
<reference evidence="2 3" key="2">
    <citation type="journal article" date="2017" name="Genome Biol.">
        <title>New reference genome sequences of hot pepper reveal the massive evolution of plant disease-resistance genes by retroduplication.</title>
        <authorList>
            <person name="Kim S."/>
            <person name="Park J."/>
            <person name="Yeom S.I."/>
            <person name="Kim Y.M."/>
            <person name="Seo E."/>
            <person name="Kim K.T."/>
            <person name="Kim M.S."/>
            <person name="Lee J.M."/>
            <person name="Cheong K."/>
            <person name="Shin H.S."/>
            <person name="Kim S.B."/>
            <person name="Han K."/>
            <person name="Lee J."/>
            <person name="Park M."/>
            <person name="Lee H.A."/>
            <person name="Lee H.Y."/>
            <person name="Lee Y."/>
            <person name="Oh S."/>
            <person name="Lee J.H."/>
            <person name="Choi E."/>
            <person name="Choi E."/>
            <person name="Lee S.E."/>
            <person name="Jeon J."/>
            <person name="Kim H."/>
            <person name="Choi G."/>
            <person name="Song H."/>
            <person name="Lee J."/>
            <person name="Lee S.C."/>
            <person name="Kwon J.K."/>
            <person name="Lee H.Y."/>
            <person name="Koo N."/>
            <person name="Hong Y."/>
            <person name="Kim R.W."/>
            <person name="Kang W.H."/>
            <person name="Huh J.H."/>
            <person name="Kang B.C."/>
            <person name="Yang T.J."/>
            <person name="Lee Y.H."/>
            <person name="Bennetzen J.L."/>
            <person name="Choi D."/>
        </authorList>
    </citation>
    <scope>NUCLEOTIDE SEQUENCE [LARGE SCALE GENOMIC DNA]</scope>
    <source>
        <strain evidence="3">cv. CM334</strain>
    </source>
</reference>
<evidence type="ECO:0000313" key="3">
    <source>
        <dbReference type="Proteomes" id="UP000222542"/>
    </source>
</evidence>
<protein>
    <submittedName>
        <fullName evidence="2">Uncharacterized protein</fullName>
    </submittedName>
</protein>